<dbReference type="GO" id="GO:0004674">
    <property type="term" value="F:protein serine/threonine kinase activity"/>
    <property type="evidence" value="ECO:0007669"/>
    <property type="project" value="TreeGrafter"/>
</dbReference>
<comment type="similarity">
    <text evidence="1">Belongs to the HipA Ser/Thr kinase family.</text>
</comment>
<feature type="domain" description="HipA-like C-terminal" evidence="4">
    <location>
        <begin position="141"/>
        <end position="395"/>
    </location>
</feature>
<keyword evidence="7" id="KW-1185">Reference proteome</keyword>
<dbReference type="CDD" id="cd17808">
    <property type="entry name" value="HipA_Ec_like"/>
    <property type="match status" value="1"/>
</dbReference>
<dbReference type="PANTHER" id="PTHR37419">
    <property type="entry name" value="SERINE/THREONINE-PROTEIN KINASE TOXIN HIPA"/>
    <property type="match status" value="1"/>
</dbReference>
<dbReference type="Pfam" id="PF07804">
    <property type="entry name" value="HipA_C"/>
    <property type="match status" value="1"/>
</dbReference>
<dbReference type="AlphaFoldDB" id="A0A844D857"/>
<dbReference type="NCBIfam" id="TIGR03071">
    <property type="entry name" value="couple_hipA"/>
    <property type="match status" value="1"/>
</dbReference>
<evidence type="ECO:0000256" key="2">
    <source>
        <dbReference type="ARBA" id="ARBA00022679"/>
    </source>
</evidence>
<evidence type="ECO:0000259" key="5">
    <source>
        <dbReference type="Pfam" id="PF13657"/>
    </source>
</evidence>
<dbReference type="GO" id="GO:0005829">
    <property type="term" value="C:cytosol"/>
    <property type="evidence" value="ECO:0007669"/>
    <property type="project" value="TreeGrafter"/>
</dbReference>
<accession>A0A844D857</accession>
<feature type="domain" description="HipA N-terminal subdomain 1" evidence="5">
    <location>
        <begin position="2"/>
        <end position="97"/>
    </location>
</feature>
<dbReference type="InterPro" id="IPR012893">
    <property type="entry name" value="HipA-like_C"/>
</dbReference>
<keyword evidence="3" id="KW-0418">Kinase</keyword>
<comment type="caution">
    <text evidence="6">The sequence shown here is derived from an EMBL/GenBank/DDBJ whole genome shotgun (WGS) entry which is preliminary data.</text>
</comment>
<evidence type="ECO:0000256" key="3">
    <source>
        <dbReference type="ARBA" id="ARBA00022777"/>
    </source>
</evidence>
<protein>
    <submittedName>
        <fullName evidence="6">Type II toxin-antitoxin system HipA family toxin</fullName>
    </submittedName>
</protein>
<sequence length="430" mass="47506">MNGAFVGTWRMTTQGDVLEYAESWLNNEQAVPLSLSLPLVPPNLGHRGHTVRNYFENLLPDSVEIRERLAQRYGARSTGAFDMLAQLGRDCVGALQLLPVGAAPATAAIEPPELTNAEVADVLRAATSADRRSPSHDLRVAIAGAQEKTALLYFDGQWRLPSGSMPSTHILKLPMGLVGNQKIDLRDSIENEWLCSLILRAYGLPVARCEPLQFEDQWALVVERFDRAWSYGASGSWLSRLPQDDVCQAMGFPPALKYESDGGPGIDRILSFLDGALDPERDKRTFFQAQVLFWMLCAPDGHAKNFSFHLLPGGRFHLAPIYDVLSAYPLLGHGPNKWSPSRVKMAMALRSKNTHYHMREIQRRHWIAVAQRHSILAPDGGSVDNLIDDLVARTPEVVAAVRAQLPPTFPAQLSDQIFFGLTNAAARLSA</sequence>
<proteinExistence type="inferred from homology"/>
<evidence type="ECO:0000313" key="6">
    <source>
        <dbReference type="EMBL" id="MRW83740.1"/>
    </source>
</evidence>
<dbReference type="InterPro" id="IPR052028">
    <property type="entry name" value="HipA_Ser/Thr_kinase"/>
</dbReference>
<name>A0A844D857_9BURK</name>
<organism evidence="6 7">
    <name type="scientific">Duganella aquatilis</name>
    <dbReference type="NCBI Taxonomy" id="2666082"/>
    <lineage>
        <taxon>Bacteria</taxon>
        <taxon>Pseudomonadati</taxon>
        <taxon>Pseudomonadota</taxon>
        <taxon>Betaproteobacteria</taxon>
        <taxon>Burkholderiales</taxon>
        <taxon>Oxalobacteraceae</taxon>
        <taxon>Telluria group</taxon>
        <taxon>Duganella</taxon>
    </lineage>
</organism>
<dbReference type="InterPro" id="IPR017508">
    <property type="entry name" value="HipA_N1"/>
</dbReference>
<dbReference type="Pfam" id="PF13657">
    <property type="entry name" value="Couple_hipA"/>
    <property type="match status" value="1"/>
</dbReference>
<evidence type="ECO:0000256" key="1">
    <source>
        <dbReference type="ARBA" id="ARBA00010164"/>
    </source>
</evidence>
<dbReference type="PANTHER" id="PTHR37419:SF1">
    <property type="entry name" value="SERINE_THREONINE-PROTEIN KINASE TOXIN HIPA"/>
    <property type="match status" value="1"/>
</dbReference>
<dbReference type="EMBL" id="WKJL01000003">
    <property type="protein sequence ID" value="MRW83740.1"/>
    <property type="molecule type" value="Genomic_DNA"/>
</dbReference>
<evidence type="ECO:0000259" key="4">
    <source>
        <dbReference type="Pfam" id="PF07804"/>
    </source>
</evidence>
<dbReference type="Proteomes" id="UP000439986">
    <property type="component" value="Unassembled WGS sequence"/>
</dbReference>
<keyword evidence="2" id="KW-0808">Transferase</keyword>
<evidence type="ECO:0000313" key="7">
    <source>
        <dbReference type="Proteomes" id="UP000439986"/>
    </source>
</evidence>
<gene>
    <name evidence="6" type="ORF">GJ698_06485</name>
</gene>
<reference evidence="6 7" key="1">
    <citation type="submission" date="2019-11" db="EMBL/GenBank/DDBJ databases">
        <title>Novel species isolated from a subtropical stream in China.</title>
        <authorList>
            <person name="Lu H."/>
        </authorList>
    </citation>
    <scope>NUCLEOTIDE SEQUENCE [LARGE SCALE GENOMIC DNA]</scope>
    <source>
        <strain evidence="6 7">FT26W</strain>
    </source>
</reference>